<gene>
    <name evidence="2" type="ORF">UT63_C0045G0001</name>
</gene>
<evidence type="ECO:0000313" key="3">
    <source>
        <dbReference type="Proteomes" id="UP000034539"/>
    </source>
</evidence>
<dbReference type="AlphaFoldDB" id="A0A0G0PW43"/>
<feature type="transmembrane region" description="Helical" evidence="1">
    <location>
        <begin position="108"/>
        <end position="128"/>
    </location>
</feature>
<keyword evidence="1" id="KW-0472">Membrane</keyword>
<keyword evidence="1" id="KW-0812">Transmembrane</keyword>
<feature type="transmembrane region" description="Helical" evidence="1">
    <location>
        <begin position="47"/>
        <end position="73"/>
    </location>
</feature>
<feature type="non-terminal residue" evidence="2">
    <location>
        <position position="130"/>
    </location>
</feature>
<evidence type="ECO:0000313" key="2">
    <source>
        <dbReference type="EMBL" id="KKR32384.1"/>
    </source>
</evidence>
<dbReference type="EMBL" id="LBXN01000045">
    <property type="protein sequence ID" value="KKR32384.1"/>
    <property type="molecule type" value="Genomic_DNA"/>
</dbReference>
<organism evidence="2 3">
    <name type="scientific">Candidatus Gottesmanbacteria bacterium GW2011_GWC2_39_8</name>
    <dbReference type="NCBI Taxonomy" id="1618450"/>
    <lineage>
        <taxon>Bacteria</taxon>
        <taxon>Candidatus Gottesmaniibacteriota</taxon>
    </lineage>
</organism>
<comment type="caution">
    <text evidence="2">The sequence shown here is derived from an EMBL/GenBank/DDBJ whole genome shotgun (WGS) entry which is preliminary data.</text>
</comment>
<dbReference type="Proteomes" id="UP000034539">
    <property type="component" value="Unassembled WGS sequence"/>
</dbReference>
<sequence>MAGRKKMKKSFKERKTQRHKDRNLILTGGIASTKKFRGIFQCRNDKLAYFIFFMVTFVFFYKMIVSSGIPLYIDMTFPLTAKEFIRTYTSAWFYSSSSSFIEGVSRSFLMSPFLLLTYLSPWAYPFLLKV</sequence>
<evidence type="ECO:0000256" key="1">
    <source>
        <dbReference type="SAM" id="Phobius"/>
    </source>
</evidence>
<name>A0A0G0PW43_9BACT</name>
<accession>A0A0G0PW43</accession>
<keyword evidence="1" id="KW-1133">Transmembrane helix</keyword>
<reference evidence="2 3" key="1">
    <citation type="journal article" date="2015" name="Nature">
        <title>rRNA introns, odd ribosomes, and small enigmatic genomes across a large radiation of phyla.</title>
        <authorList>
            <person name="Brown C.T."/>
            <person name="Hug L.A."/>
            <person name="Thomas B.C."/>
            <person name="Sharon I."/>
            <person name="Castelle C.J."/>
            <person name="Singh A."/>
            <person name="Wilkins M.J."/>
            <person name="Williams K.H."/>
            <person name="Banfield J.F."/>
        </authorList>
    </citation>
    <scope>NUCLEOTIDE SEQUENCE [LARGE SCALE GENOMIC DNA]</scope>
</reference>
<proteinExistence type="predicted"/>
<protein>
    <submittedName>
        <fullName evidence="2">Uncharacterized protein</fullName>
    </submittedName>
</protein>